<proteinExistence type="predicted"/>
<sequence length="323" mass="34860">MRILHYSTPCVVRKLFRVGTHGCFVAALATSTAVAPVVVTAQETTSGDARGLATEKQSVTVGPFINISGRPSDDWIGYGIAETLSADLRQLTTLSVISRDARDEEFSLLPGRPDDLEQVAREISQELGVRWLIVGGYQRINDQVRITARVVETETGRIEIVTRVDGSVAELFNLQDQIVAELGEGFRALTNAPMVTDGAVSPNQTPSRSAVPTPTDVTGGLSLDTPGAAGFGVAEGAGILTGRPTLRPGRSDVRPEIDGRLDDVIWQDAIHITEFVQQNPVEGAPATEDTDVWIAYDSQNLYIAVHAHYSDPSIMRANRVDRD</sequence>
<evidence type="ECO:0000313" key="1">
    <source>
        <dbReference type="EMBL" id="SVB75138.1"/>
    </source>
</evidence>
<accession>A0A382GJ17</accession>
<dbReference type="Gene3D" id="3.40.50.10070">
    <property type="entry name" value="TolB, N-terminal domain"/>
    <property type="match status" value="1"/>
</dbReference>
<reference evidence="1" key="1">
    <citation type="submission" date="2018-05" db="EMBL/GenBank/DDBJ databases">
        <authorList>
            <person name="Lanie J.A."/>
            <person name="Ng W.-L."/>
            <person name="Kazmierczak K.M."/>
            <person name="Andrzejewski T.M."/>
            <person name="Davidsen T.M."/>
            <person name="Wayne K.J."/>
            <person name="Tettelin H."/>
            <person name="Glass J.I."/>
            <person name="Rusch D."/>
            <person name="Podicherti R."/>
            <person name="Tsui H.-C.T."/>
            <person name="Winkler M.E."/>
        </authorList>
    </citation>
    <scope>NUCLEOTIDE SEQUENCE</scope>
</reference>
<organism evidence="1">
    <name type="scientific">marine metagenome</name>
    <dbReference type="NCBI Taxonomy" id="408172"/>
    <lineage>
        <taxon>unclassified sequences</taxon>
        <taxon>metagenomes</taxon>
        <taxon>ecological metagenomes</taxon>
    </lineage>
</organism>
<protein>
    <submittedName>
        <fullName evidence="1">Uncharacterized protein</fullName>
    </submittedName>
</protein>
<name>A0A382GJ17_9ZZZZ</name>
<dbReference type="SUPFAM" id="SSF49344">
    <property type="entry name" value="CBD9-like"/>
    <property type="match status" value="1"/>
</dbReference>
<dbReference type="Gene3D" id="2.60.40.1190">
    <property type="match status" value="1"/>
</dbReference>
<gene>
    <name evidence="1" type="ORF">METZ01_LOCUS227992</name>
</gene>
<dbReference type="EMBL" id="UINC01055817">
    <property type="protein sequence ID" value="SVB75138.1"/>
    <property type="molecule type" value="Genomic_DNA"/>
</dbReference>
<dbReference type="AlphaFoldDB" id="A0A382GJ17"/>
<feature type="non-terminal residue" evidence="1">
    <location>
        <position position="323"/>
    </location>
</feature>